<protein>
    <recommendedName>
        <fullName evidence="4">SMP-30/Gluconolactonase/LRE-like region domain-containing protein</fullName>
    </recommendedName>
</protein>
<sequence>MSRPADRKIVVYEPLFKSGCTLGEGPVYDPVTATLHFVDIAERKVSCNAEFSGLLAIQHSNYRPIRRPITSISLRRNAPGLAGTTSTGFALLNSDGSLQYLEEPIRDEQVSSTRFNDGACDAKGRYFAGTAGTVLSPEDGSGKLYRYDPSNHTCTIVDDGPFTDSNGMGWSPDGKIFYLTDSLVNLLYAYDYDVETGSVSNRRTLVDAKQLGYGGYLDGLCVDTEGGIWSARWGDSRICRFTSAGAVDLEIIFPKVLHVTSCCFGGSNNDQLYGEYPDSGHLFMVDLAGRYKGLERHSFAG</sequence>
<feature type="active site" description="Proton donor/acceptor" evidence="2">
    <location>
        <position position="218"/>
    </location>
</feature>
<dbReference type="OrthoDB" id="423498at2759"/>
<feature type="binding site" evidence="3">
    <location>
        <position position="24"/>
    </location>
    <ligand>
        <name>a divalent metal cation</name>
        <dbReference type="ChEBI" id="CHEBI:60240"/>
    </ligand>
</feature>
<dbReference type="PRINTS" id="PR01790">
    <property type="entry name" value="SMP30FAMILY"/>
</dbReference>
<gene>
    <name evidence="5" type="ORF">BT96DRAFT_952838</name>
</gene>
<reference evidence="5" key="1">
    <citation type="journal article" date="2019" name="Environ. Microbiol.">
        <title>Fungal ecological strategies reflected in gene transcription - a case study of two litter decomposers.</title>
        <authorList>
            <person name="Barbi F."/>
            <person name="Kohler A."/>
            <person name="Barry K."/>
            <person name="Baskaran P."/>
            <person name="Daum C."/>
            <person name="Fauchery L."/>
            <person name="Ihrmark K."/>
            <person name="Kuo A."/>
            <person name="LaButti K."/>
            <person name="Lipzen A."/>
            <person name="Morin E."/>
            <person name="Grigoriev I.V."/>
            <person name="Henrissat B."/>
            <person name="Lindahl B."/>
            <person name="Martin F."/>
        </authorList>
    </citation>
    <scope>NUCLEOTIDE SEQUENCE</scope>
    <source>
        <strain evidence="5">JB14</strain>
    </source>
</reference>
<dbReference type="AlphaFoldDB" id="A0A6A4IK70"/>
<dbReference type="PANTHER" id="PTHR10907">
    <property type="entry name" value="REGUCALCIN"/>
    <property type="match status" value="1"/>
</dbReference>
<dbReference type="Gene3D" id="2.120.10.30">
    <property type="entry name" value="TolB, C-terminal domain"/>
    <property type="match status" value="1"/>
</dbReference>
<dbReference type="EMBL" id="ML769384">
    <property type="protein sequence ID" value="KAE9411021.1"/>
    <property type="molecule type" value="Genomic_DNA"/>
</dbReference>
<evidence type="ECO:0000256" key="1">
    <source>
        <dbReference type="ARBA" id="ARBA00008853"/>
    </source>
</evidence>
<evidence type="ECO:0000259" key="4">
    <source>
        <dbReference type="Pfam" id="PF08450"/>
    </source>
</evidence>
<keyword evidence="6" id="KW-1185">Reference proteome</keyword>
<organism evidence="5 6">
    <name type="scientific">Gymnopus androsaceus JB14</name>
    <dbReference type="NCBI Taxonomy" id="1447944"/>
    <lineage>
        <taxon>Eukaryota</taxon>
        <taxon>Fungi</taxon>
        <taxon>Dikarya</taxon>
        <taxon>Basidiomycota</taxon>
        <taxon>Agaricomycotina</taxon>
        <taxon>Agaricomycetes</taxon>
        <taxon>Agaricomycetidae</taxon>
        <taxon>Agaricales</taxon>
        <taxon>Marasmiineae</taxon>
        <taxon>Omphalotaceae</taxon>
        <taxon>Gymnopus</taxon>
    </lineage>
</organism>
<accession>A0A6A4IK70</accession>
<dbReference type="InterPro" id="IPR005511">
    <property type="entry name" value="SMP-30"/>
</dbReference>
<dbReference type="InterPro" id="IPR011042">
    <property type="entry name" value="6-blade_b-propeller_TolB-like"/>
</dbReference>
<dbReference type="SUPFAM" id="SSF63829">
    <property type="entry name" value="Calcium-dependent phosphotriesterase"/>
    <property type="match status" value="1"/>
</dbReference>
<feature type="binding site" evidence="3">
    <location>
        <position position="116"/>
    </location>
    <ligand>
        <name>substrate</name>
    </ligand>
</feature>
<feature type="domain" description="SMP-30/Gluconolactonase/LRE-like region" evidence="4">
    <location>
        <begin position="22"/>
        <end position="273"/>
    </location>
</feature>
<dbReference type="GO" id="GO:0019853">
    <property type="term" value="P:L-ascorbic acid biosynthetic process"/>
    <property type="evidence" value="ECO:0007669"/>
    <property type="project" value="TreeGrafter"/>
</dbReference>
<feature type="binding site" evidence="3">
    <location>
        <position position="218"/>
    </location>
    <ligand>
        <name>a divalent metal cation</name>
        <dbReference type="ChEBI" id="CHEBI:60240"/>
    </ligand>
</feature>
<comment type="cofactor">
    <cofactor evidence="3">
        <name>Zn(2+)</name>
        <dbReference type="ChEBI" id="CHEBI:29105"/>
    </cofactor>
    <text evidence="3">Binds 1 divalent metal cation per subunit.</text>
</comment>
<comment type="similarity">
    <text evidence="1">Belongs to the SMP-30/CGR1 family.</text>
</comment>
<name>A0A6A4IK70_9AGAR</name>
<feature type="binding site" evidence="3">
    <location>
        <position position="166"/>
    </location>
    <ligand>
        <name>a divalent metal cation</name>
        <dbReference type="ChEBI" id="CHEBI:60240"/>
    </ligand>
</feature>
<dbReference type="Proteomes" id="UP000799118">
    <property type="component" value="Unassembled WGS sequence"/>
</dbReference>
<dbReference type="GO" id="GO:0005509">
    <property type="term" value="F:calcium ion binding"/>
    <property type="evidence" value="ECO:0007669"/>
    <property type="project" value="TreeGrafter"/>
</dbReference>
<evidence type="ECO:0000256" key="2">
    <source>
        <dbReference type="PIRSR" id="PIRSR605511-1"/>
    </source>
</evidence>
<keyword evidence="3" id="KW-0862">Zinc</keyword>
<evidence type="ECO:0000313" key="6">
    <source>
        <dbReference type="Proteomes" id="UP000799118"/>
    </source>
</evidence>
<evidence type="ECO:0000256" key="3">
    <source>
        <dbReference type="PIRSR" id="PIRSR605511-2"/>
    </source>
</evidence>
<feature type="binding site" evidence="3">
    <location>
        <position position="114"/>
    </location>
    <ligand>
        <name>substrate</name>
    </ligand>
</feature>
<keyword evidence="3" id="KW-0479">Metal-binding</keyword>
<dbReference type="InterPro" id="IPR013658">
    <property type="entry name" value="SGL"/>
</dbReference>
<dbReference type="Pfam" id="PF08450">
    <property type="entry name" value="SGL"/>
    <property type="match status" value="1"/>
</dbReference>
<evidence type="ECO:0000313" key="5">
    <source>
        <dbReference type="EMBL" id="KAE9411021.1"/>
    </source>
</evidence>
<dbReference type="GO" id="GO:0004341">
    <property type="term" value="F:gluconolactonase activity"/>
    <property type="evidence" value="ECO:0007669"/>
    <property type="project" value="TreeGrafter"/>
</dbReference>
<dbReference type="PANTHER" id="PTHR10907:SF47">
    <property type="entry name" value="REGUCALCIN"/>
    <property type="match status" value="1"/>
</dbReference>
<proteinExistence type="inferred from homology"/>